<dbReference type="GO" id="GO:0005506">
    <property type="term" value="F:iron ion binding"/>
    <property type="evidence" value="ECO:0007669"/>
    <property type="project" value="InterPro"/>
</dbReference>
<evidence type="ECO:0000313" key="2">
    <source>
        <dbReference type="EMBL" id="RWQ95665.1"/>
    </source>
</evidence>
<dbReference type="GeneID" id="39595988"/>
<reference evidence="2 3" key="1">
    <citation type="journal article" date="2018" name="Front. Microbiol.">
        <title>Genomic and genetic insights into a cosmopolitan fungus, Paecilomyces variotii (Eurotiales).</title>
        <authorList>
            <person name="Urquhart A.S."/>
            <person name="Mondo S.J."/>
            <person name="Makela M.R."/>
            <person name="Hane J.K."/>
            <person name="Wiebenga A."/>
            <person name="He G."/>
            <person name="Mihaltcheva S."/>
            <person name="Pangilinan J."/>
            <person name="Lipzen A."/>
            <person name="Barry K."/>
            <person name="de Vries R.P."/>
            <person name="Grigoriev I.V."/>
            <person name="Idnurm A."/>
        </authorList>
    </citation>
    <scope>NUCLEOTIDE SEQUENCE [LARGE SCALE GENOMIC DNA]</scope>
    <source>
        <strain evidence="2 3">CBS 101075</strain>
    </source>
</reference>
<dbReference type="PRINTS" id="PR00463">
    <property type="entry name" value="EP450I"/>
</dbReference>
<evidence type="ECO:0000313" key="3">
    <source>
        <dbReference type="Proteomes" id="UP000283841"/>
    </source>
</evidence>
<keyword evidence="1" id="KW-0349">Heme</keyword>
<dbReference type="PANTHER" id="PTHR24305:SF164">
    <property type="entry name" value="P450, PUTATIVE (EUROFUNG)-RELATED"/>
    <property type="match status" value="1"/>
</dbReference>
<organism evidence="2 3">
    <name type="scientific">Byssochlamys spectabilis</name>
    <name type="common">Paecilomyces variotii</name>
    <dbReference type="NCBI Taxonomy" id="264951"/>
    <lineage>
        <taxon>Eukaryota</taxon>
        <taxon>Fungi</taxon>
        <taxon>Dikarya</taxon>
        <taxon>Ascomycota</taxon>
        <taxon>Pezizomycotina</taxon>
        <taxon>Eurotiomycetes</taxon>
        <taxon>Eurotiomycetidae</taxon>
        <taxon>Eurotiales</taxon>
        <taxon>Thermoascaceae</taxon>
        <taxon>Paecilomyces</taxon>
    </lineage>
</organism>
<dbReference type="AlphaFoldDB" id="A0A443HV05"/>
<dbReference type="Gene3D" id="1.10.630.10">
    <property type="entry name" value="Cytochrome P450"/>
    <property type="match status" value="1"/>
</dbReference>
<dbReference type="PANTHER" id="PTHR24305">
    <property type="entry name" value="CYTOCHROME P450"/>
    <property type="match status" value="1"/>
</dbReference>
<dbReference type="Pfam" id="PF00067">
    <property type="entry name" value="p450"/>
    <property type="match status" value="1"/>
</dbReference>
<dbReference type="CDD" id="cd11059">
    <property type="entry name" value="CYP_fungal"/>
    <property type="match status" value="1"/>
</dbReference>
<dbReference type="InterPro" id="IPR036396">
    <property type="entry name" value="Cyt_P450_sf"/>
</dbReference>
<dbReference type="VEuPathDB" id="FungiDB:C8Q69DRAFT_262539"/>
<comment type="cofactor">
    <cofactor evidence="1">
        <name>heme</name>
        <dbReference type="ChEBI" id="CHEBI:30413"/>
    </cofactor>
</comment>
<dbReference type="GO" id="GO:0004497">
    <property type="term" value="F:monooxygenase activity"/>
    <property type="evidence" value="ECO:0007669"/>
    <property type="project" value="InterPro"/>
</dbReference>
<dbReference type="InterPro" id="IPR050121">
    <property type="entry name" value="Cytochrome_P450_monoxygenase"/>
</dbReference>
<dbReference type="STRING" id="264951.A0A443HV05"/>
<dbReference type="Proteomes" id="UP000283841">
    <property type="component" value="Unassembled WGS sequence"/>
</dbReference>
<dbReference type="InterPro" id="IPR002401">
    <property type="entry name" value="Cyt_P450_E_grp-I"/>
</dbReference>
<keyword evidence="1" id="KW-0479">Metal-binding</keyword>
<evidence type="ECO:0000256" key="1">
    <source>
        <dbReference type="PIRSR" id="PIRSR602401-1"/>
    </source>
</evidence>
<keyword evidence="1" id="KW-0408">Iron</keyword>
<dbReference type="RefSeq" id="XP_028485310.1">
    <property type="nucleotide sequence ID" value="XM_028626711.1"/>
</dbReference>
<dbReference type="PRINTS" id="PR00385">
    <property type="entry name" value="P450"/>
</dbReference>
<sequence>MWSIWAVAIVVIVALLLRWLRSPLAALPGPLITNFTSIWIKYHEFSANRRLYIHELHKKYGPVVRLSPNEVSFTSLEAVKEIYASGGSGYDRTELYNLFAQFGEKTMFSTLGKKDHSQRKRCFADRYSLTNIMRKDSIASIQKNAIEFVRKCMETSGTSVDVYVLLHCYALDCVTHFMFSPGGTHSLTSVKDFELMEELTYHNSLQKNLLAHYLPGLEPYFPKFLLPRLSPKSDQYVLDKVEEGLRADEYTLVRRLLSKDNGLHNIQVAAECKDHMAAGIDTTGDGLCFLMWELSQPHNSHIQERLHLEVSGALADTTLEDLPYLDAVVKEALRLAPPIPMSFPRYVPKGGSMIDGYHIPGGTIVSCQPYSVHRLNEQVFPRPDIFFPERWLDPDGASDRNRLFFAFSTGARGCTGKNLALVEMKILLREVYSRFKTEVAPDMHGSMDIDDQIISARPKDQTCKLIFTPYERKVSSTLLF</sequence>
<dbReference type="EMBL" id="RCNU01000005">
    <property type="protein sequence ID" value="RWQ95665.1"/>
    <property type="molecule type" value="Genomic_DNA"/>
</dbReference>
<protein>
    <submittedName>
        <fullName evidence="2">Cytochrome P450</fullName>
    </submittedName>
</protein>
<gene>
    <name evidence="2" type="ORF">C8Q69DRAFT_262539</name>
</gene>
<feature type="binding site" description="axial binding residue" evidence="1">
    <location>
        <position position="414"/>
    </location>
    <ligand>
        <name>heme</name>
        <dbReference type="ChEBI" id="CHEBI:30413"/>
    </ligand>
    <ligandPart>
        <name>Fe</name>
        <dbReference type="ChEBI" id="CHEBI:18248"/>
    </ligandPart>
</feature>
<dbReference type="SUPFAM" id="SSF48264">
    <property type="entry name" value="Cytochrome P450"/>
    <property type="match status" value="1"/>
</dbReference>
<dbReference type="GO" id="GO:0020037">
    <property type="term" value="F:heme binding"/>
    <property type="evidence" value="ECO:0007669"/>
    <property type="project" value="InterPro"/>
</dbReference>
<proteinExistence type="predicted"/>
<dbReference type="InterPro" id="IPR001128">
    <property type="entry name" value="Cyt_P450"/>
</dbReference>
<accession>A0A443HV05</accession>
<dbReference type="GO" id="GO:0016705">
    <property type="term" value="F:oxidoreductase activity, acting on paired donors, with incorporation or reduction of molecular oxygen"/>
    <property type="evidence" value="ECO:0007669"/>
    <property type="project" value="InterPro"/>
</dbReference>
<comment type="caution">
    <text evidence="2">The sequence shown here is derived from an EMBL/GenBank/DDBJ whole genome shotgun (WGS) entry which is preliminary data.</text>
</comment>
<name>A0A443HV05_BYSSP</name>
<keyword evidence="3" id="KW-1185">Reference proteome</keyword>